<dbReference type="Pfam" id="PF01927">
    <property type="entry name" value="Mut7-C"/>
    <property type="match status" value="1"/>
</dbReference>
<dbReference type="PANTHER" id="PTHR39081">
    <property type="entry name" value="MUT7-C DOMAIN-CONTAINING PROTEIN"/>
    <property type="match status" value="1"/>
</dbReference>
<evidence type="ECO:0000313" key="4">
    <source>
        <dbReference type="Proteomes" id="UP001154240"/>
    </source>
</evidence>
<dbReference type="InterPro" id="IPR027798">
    <property type="entry name" value="Ub_Mut7C"/>
</dbReference>
<dbReference type="PANTHER" id="PTHR39081:SF1">
    <property type="entry name" value="MUT7-C RNASE DOMAIN-CONTAINING PROTEIN"/>
    <property type="match status" value="1"/>
</dbReference>
<proteinExistence type="predicted"/>
<name>A0A9X4MNZ1_9BACT</name>
<dbReference type="Proteomes" id="UP001154240">
    <property type="component" value="Unassembled WGS sequence"/>
</dbReference>
<sequence>MIITFWGNLKALVRPQFRTLESIHYELTRAASLKDIVEALGVPHTEVGRLTVAGKEISFAAPGANNDRLDVYPLCPPVDVSIPTLLRPVPLPSVAFAVDMNVGKLATLLRMAGFDTFYHNDIADPDLVALALREQRILLSKDTDLLKRKEVVFGYLVREIYPEDQLAEVVHLFGLKDQLKPLSRCLRCNGMLQPVAKQQIIAQLEPLTKKYYDSFRQCQGCSKIYWPGSHRDRMLLGLKKYADYHDPA</sequence>
<feature type="domain" description="Mut7-C RNAse" evidence="1">
    <location>
        <begin position="96"/>
        <end position="234"/>
    </location>
</feature>
<gene>
    <name evidence="3" type="ORF">OLX77_08415</name>
</gene>
<dbReference type="Pfam" id="PF14451">
    <property type="entry name" value="Ub-Mut7C"/>
    <property type="match status" value="1"/>
</dbReference>
<evidence type="ECO:0000259" key="2">
    <source>
        <dbReference type="Pfam" id="PF14451"/>
    </source>
</evidence>
<comment type="caution">
    <text evidence="3">The sequence shown here is derived from an EMBL/GenBank/DDBJ whole genome shotgun (WGS) entry which is preliminary data.</text>
</comment>
<evidence type="ECO:0000259" key="1">
    <source>
        <dbReference type="Pfam" id="PF01927"/>
    </source>
</evidence>
<dbReference type="InterPro" id="IPR002782">
    <property type="entry name" value="Mut7-C_RNAse_dom"/>
</dbReference>
<dbReference type="EMBL" id="JAPHEH010000001">
    <property type="protein sequence ID" value="MDG4476177.1"/>
    <property type="molecule type" value="Genomic_DNA"/>
</dbReference>
<dbReference type="RefSeq" id="WP_307633147.1">
    <property type="nucleotide sequence ID" value="NZ_JAPHEH010000001.1"/>
</dbReference>
<dbReference type="AlphaFoldDB" id="A0A9X4MNZ1"/>
<keyword evidence="4" id="KW-1185">Reference proteome</keyword>
<evidence type="ECO:0000313" key="3">
    <source>
        <dbReference type="EMBL" id="MDG4476177.1"/>
    </source>
</evidence>
<organism evidence="3 4">
    <name type="scientific">Thiovibrio frasassiensis</name>
    <dbReference type="NCBI Taxonomy" id="2984131"/>
    <lineage>
        <taxon>Bacteria</taxon>
        <taxon>Pseudomonadati</taxon>
        <taxon>Thermodesulfobacteriota</taxon>
        <taxon>Desulfobulbia</taxon>
        <taxon>Desulfobulbales</taxon>
        <taxon>Thiovibrionaceae</taxon>
        <taxon>Thiovibrio</taxon>
    </lineage>
</organism>
<feature type="domain" description="Ubiquitin Mut7-C" evidence="2">
    <location>
        <begin position="3"/>
        <end position="75"/>
    </location>
</feature>
<accession>A0A9X4MNZ1</accession>
<reference evidence="3" key="1">
    <citation type="journal article" date="2022" name="bioRxiv">
        <title>Thiovibrio frasassiensisgen. nov., sp. nov., an autotrophic, elemental sulfur disproportionating bacterium isolated from sulfidic karst sediment, and proposal of Thiovibrionaceae fam. nov.</title>
        <authorList>
            <person name="Aronson H."/>
            <person name="Thomas C."/>
            <person name="Bhattacharyya M."/>
            <person name="Eckstein S."/>
            <person name="Jensen S."/>
            <person name="Barco R."/>
            <person name="Macalady J."/>
            <person name="Amend J."/>
        </authorList>
    </citation>
    <scope>NUCLEOTIDE SEQUENCE</scope>
    <source>
        <strain evidence="3">RS19-109</strain>
    </source>
</reference>
<reference evidence="3" key="2">
    <citation type="submission" date="2022-10" db="EMBL/GenBank/DDBJ databases">
        <authorList>
            <person name="Aronson H.S."/>
        </authorList>
    </citation>
    <scope>NUCLEOTIDE SEQUENCE</scope>
    <source>
        <strain evidence="3">RS19-109</strain>
    </source>
</reference>
<protein>
    <submittedName>
        <fullName evidence="3">Mut7-C ubiquitin/RNAse domain-containing protein</fullName>
    </submittedName>
</protein>